<proteinExistence type="predicted"/>
<dbReference type="EMBL" id="JAHUTI010003991">
    <property type="protein sequence ID" value="MED6233921.1"/>
    <property type="molecule type" value="Genomic_DNA"/>
</dbReference>
<evidence type="ECO:0000313" key="2">
    <source>
        <dbReference type="Proteomes" id="UP001345963"/>
    </source>
</evidence>
<reference evidence="1 2" key="1">
    <citation type="submission" date="2021-07" db="EMBL/GenBank/DDBJ databases">
        <authorList>
            <person name="Palmer J.M."/>
        </authorList>
    </citation>
    <scope>NUCLEOTIDE SEQUENCE [LARGE SCALE GENOMIC DNA]</scope>
    <source>
        <strain evidence="1 2">AT_MEX2019</strain>
        <tissue evidence="1">Muscle</tissue>
    </source>
</reference>
<protein>
    <submittedName>
        <fullName evidence="1">Uncharacterized protein</fullName>
    </submittedName>
</protein>
<evidence type="ECO:0000313" key="1">
    <source>
        <dbReference type="EMBL" id="MED6233921.1"/>
    </source>
</evidence>
<keyword evidence="2" id="KW-1185">Reference proteome</keyword>
<dbReference type="Proteomes" id="UP001345963">
    <property type="component" value="Unassembled WGS sequence"/>
</dbReference>
<organism evidence="1 2">
    <name type="scientific">Ataeniobius toweri</name>
    <dbReference type="NCBI Taxonomy" id="208326"/>
    <lineage>
        <taxon>Eukaryota</taxon>
        <taxon>Metazoa</taxon>
        <taxon>Chordata</taxon>
        <taxon>Craniata</taxon>
        <taxon>Vertebrata</taxon>
        <taxon>Euteleostomi</taxon>
        <taxon>Actinopterygii</taxon>
        <taxon>Neopterygii</taxon>
        <taxon>Teleostei</taxon>
        <taxon>Neoteleostei</taxon>
        <taxon>Acanthomorphata</taxon>
        <taxon>Ovalentaria</taxon>
        <taxon>Atherinomorphae</taxon>
        <taxon>Cyprinodontiformes</taxon>
        <taxon>Goodeidae</taxon>
        <taxon>Ataeniobius</taxon>
    </lineage>
</organism>
<comment type="caution">
    <text evidence="1">The sequence shown here is derived from an EMBL/GenBank/DDBJ whole genome shotgun (WGS) entry which is preliminary data.</text>
</comment>
<accession>A0ABU7A735</accession>
<sequence>MNSCFRSTEASICLDWYMGQAYRAAGSNAFFFMAVETGSSWLRFFLQVLRQPGFIFGRATVTRYTTSPCSLWRAADKEREMLPHQSFYQPILVLPMAGPNT</sequence>
<gene>
    <name evidence="1" type="ORF">ATANTOWER_019100</name>
</gene>
<name>A0ABU7A735_9TELE</name>